<proteinExistence type="inferred from homology"/>
<keyword evidence="4" id="KW-1134">Transmembrane beta strand</keyword>
<comment type="subcellular location">
    <subcellularLocation>
        <location evidence="1">Cell outer membrane</location>
    </subcellularLocation>
</comment>
<evidence type="ECO:0000256" key="4">
    <source>
        <dbReference type="ARBA" id="ARBA00022452"/>
    </source>
</evidence>
<evidence type="ECO:0000256" key="6">
    <source>
        <dbReference type="ARBA" id="ARBA00023136"/>
    </source>
</evidence>
<keyword evidence="6" id="KW-0472">Membrane</keyword>
<evidence type="ECO:0000256" key="2">
    <source>
        <dbReference type="ARBA" id="ARBA00007613"/>
    </source>
</evidence>
<keyword evidence="5" id="KW-0812">Transmembrane</keyword>
<dbReference type="EMBL" id="BMLP01000001">
    <property type="protein sequence ID" value="GGO26431.1"/>
    <property type="molecule type" value="Genomic_DNA"/>
</dbReference>
<evidence type="ECO:0000256" key="1">
    <source>
        <dbReference type="ARBA" id="ARBA00004442"/>
    </source>
</evidence>
<keyword evidence="3" id="KW-0813">Transport</keyword>
<dbReference type="GO" id="GO:0009279">
    <property type="term" value="C:cell outer membrane"/>
    <property type="evidence" value="ECO:0007669"/>
    <property type="project" value="UniProtKB-SubCell"/>
</dbReference>
<dbReference type="NCBIfam" id="TIGR01844">
    <property type="entry name" value="type_I_sec_TolC"/>
    <property type="match status" value="1"/>
</dbReference>
<dbReference type="InterPro" id="IPR051906">
    <property type="entry name" value="TolC-like"/>
</dbReference>
<evidence type="ECO:0000256" key="7">
    <source>
        <dbReference type="ARBA" id="ARBA00023237"/>
    </source>
</evidence>
<dbReference type="PANTHER" id="PTHR30026:SF22">
    <property type="entry name" value="OUTER MEMBRANE EFFLUX PROTEIN"/>
    <property type="match status" value="1"/>
</dbReference>
<dbReference type="GO" id="GO:0015562">
    <property type="term" value="F:efflux transmembrane transporter activity"/>
    <property type="evidence" value="ECO:0007669"/>
    <property type="project" value="InterPro"/>
</dbReference>
<dbReference type="AlphaFoldDB" id="A0A917YJV0"/>
<reference evidence="8 9" key="1">
    <citation type="journal article" date="2014" name="Int. J. Syst. Evol. Microbiol.">
        <title>Complete genome sequence of Corynebacterium casei LMG S-19264T (=DSM 44701T), isolated from a smear-ripened cheese.</title>
        <authorList>
            <consortium name="US DOE Joint Genome Institute (JGI-PGF)"/>
            <person name="Walter F."/>
            <person name="Albersmeier A."/>
            <person name="Kalinowski J."/>
            <person name="Ruckert C."/>
        </authorList>
    </citation>
    <scope>NUCLEOTIDE SEQUENCE [LARGE SCALE GENOMIC DNA]</scope>
    <source>
        <strain evidence="8 9">CGMCC 1.7029</strain>
    </source>
</reference>
<dbReference type="GO" id="GO:0015288">
    <property type="term" value="F:porin activity"/>
    <property type="evidence" value="ECO:0007669"/>
    <property type="project" value="TreeGrafter"/>
</dbReference>
<dbReference type="Gene3D" id="1.20.1600.10">
    <property type="entry name" value="Outer membrane efflux proteins (OEP)"/>
    <property type="match status" value="1"/>
</dbReference>
<organism evidence="8 9">
    <name type="scientific">Gemmobacter aquaticus</name>
    <dbReference type="NCBI Taxonomy" id="490185"/>
    <lineage>
        <taxon>Bacteria</taxon>
        <taxon>Pseudomonadati</taxon>
        <taxon>Pseudomonadota</taxon>
        <taxon>Alphaproteobacteria</taxon>
        <taxon>Rhodobacterales</taxon>
        <taxon>Paracoccaceae</taxon>
        <taxon>Gemmobacter</taxon>
    </lineage>
</organism>
<comment type="caution">
    <text evidence="8">The sequence shown here is derived from an EMBL/GenBank/DDBJ whole genome shotgun (WGS) entry which is preliminary data.</text>
</comment>
<evidence type="ECO:0000256" key="3">
    <source>
        <dbReference type="ARBA" id="ARBA00022448"/>
    </source>
</evidence>
<dbReference type="InterPro" id="IPR003423">
    <property type="entry name" value="OMP_efflux"/>
</dbReference>
<accession>A0A917YJV0</accession>
<gene>
    <name evidence="8" type="ORF">GCM10010991_07120</name>
</gene>
<dbReference type="PANTHER" id="PTHR30026">
    <property type="entry name" value="OUTER MEMBRANE PROTEIN TOLC"/>
    <property type="match status" value="1"/>
</dbReference>
<evidence type="ECO:0000313" key="8">
    <source>
        <dbReference type="EMBL" id="GGO26431.1"/>
    </source>
</evidence>
<name>A0A917YJV0_9RHOB</name>
<keyword evidence="9" id="KW-1185">Reference proteome</keyword>
<evidence type="ECO:0000313" key="9">
    <source>
        <dbReference type="Proteomes" id="UP000598196"/>
    </source>
</evidence>
<dbReference type="SUPFAM" id="SSF56954">
    <property type="entry name" value="Outer membrane efflux proteins (OEP)"/>
    <property type="match status" value="1"/>
</dbReference>
<dbReference type="Pfam" id="PF02321">
    <property type="entry name" value="OEP"/>
    <property type="match status" value="2"/>
</dbReference>
<dbReference type="Proteomes" id="UP000598196">
    <property type="component" value="Unassembled WGS sequence"/>
</dbReference>
<keyword evidence="7" id="KW-0998">Cell outer membrane</keyword>
<dbReference type="GO" id="GO:1990281">
    <property type="term" value="C:efflux pump complex"/>
    <property type="evidence" value="ECO:0007669"/>
    <property type="project" value="TreeGrafter"/>
</dbReference>
<sequence length="449" mass="48696">MPVQAETLSDALVDAYRNSNLLEQNRALLAAADEDVAQAVSRLRPVISFAANYLNRRTLLDESPTSAVVGRRSTVEQTTLDLALEMVLYDFGRTRTSIDLAKETVLATRAALLSVEQQVLLEAVRAYVTYRLTQEILGFRQNYVSVIGEELRATRDRFEVGEVTRTDVSLAESKLAGANADVAAAEGDVRVAREAFRAAVGRYPGTLAPPPRSPKLPSTVQGAIDIAHRENPAVIRQQHLVSAADLNIALAEANMRPTISAQGSLGTSSGAGDTVDYNARSVGVSMSQVIYSGGLLSSQKRQAQMNREAQRALLHETVLQLEEDVGAAWAQLEVSSVQIAANEAQIVAARLAFEGLREEAKLGARTTLDVLDAEQDVLDARAARAQSEAERYFRVYQILATMGRLTAEDLNLGIPTYDVTGYYNAVKKAPIGSWQGEQLDRVLKALGKN</sequence>
<comment type="similarity">
    <text evidence="2">Belongs to the outer membrane factor (OMF) (TC 1.B.17) family.</text>
</comment>
<protein>
    <submittedName>
        <fullName evidence="8">Transporter</fullName>
    </submittedName>
</protein>
<dbReference type="InterPro" id="IPR010130">
    <property type="entry name" value="T1SS_OMP_TolC"/>
</dbReference>
<evidence type="ECO:0000256" key="5">
    <source>
        <dbReference type="ARBA" id="ARBA00022692"/>
    </source>
</evidence>